<keyword evidence="3" id="KW-1185">Reference proteome</keyword>
<feature type="compositionally biased region" description="Polar residues" evidence="1">
    <location>
        <begin position="193"/>
        <end position="202"/>
    </location>
</feature>
<dbReference type="OrthoDB" id="3800185at2759"/>
<comment type="caution">
    <text evidence="2">The sequence shown here is derived from an EMBL/GenBank/DDBJ whole genome shotgun (WGS) entry which is preliminary data.</text>
</comment>
<dbReference type="Proteomes" id="UP000651452">
    <property type="component" value="Unassembled WGS sequence"/>
</dbReference>
<evidence type="ECO:0000313" key="3">
    <source>
        <dbReference type="Proteomes" id="UP000651452"/>
    </source>
</evidence>
<evidence type="ECO:0000256" key="1">
    <source>
        <dbReference type="SAM" id="MobiDB-lite"/>
    </source>
</evidence>
<sequence length="405" mass="43723">MTPQDSYLQRPSQCSPAQTQDGNARRAPVHIMPRPPLYTATSVPSSVLHIPSIPGYGITQSGKPPRAILPQINAIGRELNSTGGRATRDLGGLPIPFSGPTSYQSSPFYASSNVPFTYLSPYGSAGGASTPGLHTSSATFISQTSSDVSPSPASCLLGVPYPSLLDSPRPVQEQSHLPPSTVGRKVPRKSTFVPAQSVQNSPRVAKRKTKSDVQSLRRSGMKQESTSPSSSSGRKTLKHGTSPNTRSIPTMTFPAGSKKAMASGSPHRAIVKQQVVSDEDNKIGPLISSMVVGDEPKIEPAASLITKRGRPCVKKQNVRPQPRYEYDVPPELEGVKRALGLDNWTEYVTLAEKYVLKEIAETEFNAVSQRMFSVDAKLRERIHGMIANSIITPVVEYPVKKEVKE</sequence>
<organism evidence="2 3">
    <name type="scientific">Ascochyta lentis</name>
    <dbReference type="NCBI Taxonomy" id="205686"/>
    <lineage>
        <taxon>Eukaryota</taxon>
        <taxon>Fungi</taxon>
        <taxon>Dikarya</taxon>
        <taxon>Ascomycota</taxon>
        <taxon>Pezizomycotina</taxon>
        <taxon>Dothideomycetes</taxon>
        <taxon>Pleosporomycetidae</taxon>
        <taxon>Pleosporales</taxon>
        <taxon>Pleosporineae</taxon>
        <taxon>Didymellaceae</taxon>
        <taxon>Ascochyta</taxon>
    </lineage>
</organism>
<name>A0A8H7MET2_9PLEO</name>
<reference evidence="2" key="2">
    <citation type="submission" date="2020-09" db="EMBL/GenBank/DDBJ databases">
        <title>Reference genome assembly for Australian Ascochyta lentis isolate Al4.</title>
        <authorList>
            <person name="Lee R.C."/>
            <person name="Farfan-Caceres L.M."/>
            <person name="Debler J.W."/>
            <person name="Williams A.H."/>
            <person name="Henares B.M."/>
        </authorList>
    </citation>
    <scope>NUCLEOTIDE SEQUENCE</scope>
    <source>
        <strain evidence="2">Al4</strain>
    </source>
</reference>
<feature type="region of interest" description="Disordered" evidence="1">
    <location>
        <begin position="166"/>
        <end position="251"/>
    </location>
</feature>
<gene>
    <name evidence="2" type="ORF">EKO04_011418</name>
</gene>
<proteinExistence type="predicted"/>
<protein>
    <submittedName>
        <fullName evidence="2">Uncharacterized protein</fullName>
    </submittedName>
</protein>
<accession>A0A8H7MET2</accession>
<feature type="compositionally biased region" description="Polar residues" evidence="1">
    <location>
        <begin position="1"/>
        <end position="22"/>
    </location>
</feature>
<reference evidence="2" key="1">
    <citation type="submission" date="2018-12" db="EMBL/GenBank/DDBJ databases">
        <authorList>
            <person name="Syme R.A."/>
            <person name="Farfan-Caceres L."/>
            <person name="Lichtenzveig J."/>
        </authorList>
    </citation>
    <scope>NUCLEOTIDE SEQUENCE</scope>
    <source>
        <strain evidence="2">Al4</strain>
    </source>
</reference>
<feature type="region of interest" description="Disordered" evidence="1">
    <location>
        <begin position="1"/>
        <end position="30"/>
    </location>
</feature>
<feature type="compositionally biased region" description="Polar residues" evidence="1">
    <location>
        <begin position="239"/>
        <end position="250"/>
    </location>
</feature>
<dbReference type="AlphaFoldDB" id="A0A8H7MET2"/>
<evidence type="ECO:0000313" key="2">
    <source>
        <dbReference type="EMBL" id="KAF9690502.1"/>
    </source>
</evidence>
<dbReference type="EMBL" id="RZGK01000023">
    <property type="protein sequence ID" value="KAF9690502.1"/>
    <property type="molecule type" value="Genomic_DNA"/>
</dbReference>